<dbReference type="EMBL" id="CP144746">
    <property type="protein sequence ID" value="WVZ60980.1"/>
    <property type="molecule type" value="Genomic_DNA"/>
</dbReference>
<accession>A0AAQ3SUK3</accession>
<feature type="compositionally biased region" description="Pro residues" evidence="1">
    <location>
        <begin position="7"/>
        <end position="22"/>
    </location>
</feature>
<feature type="region of interest" description="Disordered" evidence="1">
    <location>
        <begin position="1"/>
        <end position="22"/>
    </location>
</feature>
<reference evidence="2 3" key="1">
    <citation type="submission" date="2024-02" db="EMBL/GenBank/DDBJ databases">
        <title>High-quality chromosome-scale genome assembly of Pensacola bahiagrass (Paspalum notatum Flugge var. saurae).</title>
        <authorList>
            <person name="Vega J.M."/>
            <person name="Podio M."/>
            <person name="Orjuela J."/>
            <person name="Siena L.A."/>
            <person name="Pessino S.C."/>
            <person name="Combes M.C."/>
            <person name="Mariac C."/>
            <person name="Albertini E."/>
            <person name="Pupilli F."/>
            <person name="Ortiz J.P.A."/>
            <person name="Leblanc O."/>
        </authorList>
    </citation>
    <scope>NUCLEOTIDE SEQUENCE [LARGE SCALE GENOMIC DNA]</scope>
    <source>
        <strain evidence="2">R1</strain>
        <tissue evidence="2">Leaf</tissue>
    </source>
</reference>
<sequence>MSSSSPYPLPLLAPQSPPSKQP</sequence>
<name>A0AAQ3SUK3_PASNO</name>
<gene>
    <name evidence="2" type="ORF">U9M48_010924</name>
</gene>
<evidence type="ECO:0000313" key="3">
    <source>
        <dbReference type="Proteomes" id="UP001341281"/>
    </source>
</evidence>
<evidence type="ECO:0000256" key="1">
    <source>
        <dbReference type="SAM" id="MobiDB-lite"/>
    </source>
</evidence>
<organism evidence="2 3">
    <name type="scientific">Paspalum notatum var. saurae</name>
    <dbReference type="NCBI Taxonomy" id="547442"/>
    <lineage>
        <taxon>Eukaryota</taxon>
        <taxon>Viridiplantae</taxon>
        <taxon>Streptophyta</taxon>
        <taxon>Embryophyta</taxon>
        <taxon>Tracheophyta</taxon>
        <taxon>Spermatophyta</taxon>
        <taxon>Magnoliopsida</taxon>
        <taxon>Liliopsida</taxon>
        <taxon>Poales</taxon>
        <taxon>Poaceae</taxon>
        <taxon>PACMAD clade</taxon>
        <taxon>Panicoideae</taxon>
        <taxon>Andropogonodae</taxon>
        <taxon>Paspaleae</taxon>
        <taxon>Paspalinae</taxon>
        <taxon>Paspalum</taxon>
    </lineage>
</organism>
<dbReference type="Proteomes" id="UP001341281">
    <property type="component" value="Chromosome 02"/>
</dbReference>
<evidence type="ECO:0000313" key="2">
    <source>
        <dbReference type="EMBL" id="WVZ60980.1"/>
    </source>
</evidence>
<protein>
    <submittedName>
        <fullName evidence="2">Uncharacterized protein</fullName>
    </submittedName>
</protein>
<keyword evidence="3" id="KW-1185">Reference proteome</keyword>
<dbReference type="AlphaFoldDB" id="A0AAQ3SUK3"/>
<proteinExistence type="predicted"/>